<name>A0A1I5LBB8_9SPHN</name>
<accession>A0A1I5LBB8</accession>
<dbReference type="PANTHER" id="PTHR40630">
    <property type="entry name" value="POSSIBLE DNA-BINDING PROTEIN"/>
    <property type="match status" value="1"/>
</dbReference>
<dbReference type="EMBL" id="FOWZ01000001">
    <property type="protein sequence ID" value="SFO94659.1"/>
    <property type="molecule type" value="Genomic_DNA"/>
</dbReference>
<organism evidence="2 3">
    <name type="scientific">Qipengyuania nanhaisediminis</name>
    <dbReference type="NCBI Taxonomy" id="604088"/>
    <lineage>
        <taxon>Bacteria</taxon>
        <taxon>Pseudomonadati</taxon>
        <taxon>Pseudomonadota</taxon>
        <taxon>Alphaproteobacteria</taxon>
        <taxon>Sphingomonadales</taxon>
        <taxon>Erythrobacteraceae</taxon>
        <taxon>Qipengyuania</taxon>
    </lineage>
</organism>
<evidence type="ECO:0008006" key="4">
    <source>
        <dbReference type="Google" id="ProtNLM"/>
    </source>
</evidence>
<sequence>MDQEKKDDVYDEFYDCVNMQPKELEEWLDTEESRSVGDSEGGESTGHKSGRRIVEIKRTNKDDLSDDQYDHMNKVIGYIHRHLAQKPSGDIENSDWRYSLKNWGHDPCR</sequence>
<reference evidence="3" key="1">
    <citation type="submission" date="2016-10" db="EMBL/GenBank/DDBJ databases">
        <authorList>
            <person name="Varghese N."/>
            <person name="Submissions S."/>
        </authorList>
    </citation>
    <scope>NUCLEOTIDE SEQUENCE [LARGE SCALE GENOMIC DNA]</scope>
    <source>
        <strain evidence="3">CGMCC 1.7715</strain>
    </source>
</reference>
<evidence type="ECO:0000313" key="3">
    <source>
        <dbReference type="Proteomes" id="UP000199331"/>
    </source>
</evidence>
<dbReference type="InterPro" id="IPR021487">
    <property type="entry name" value="DUF3140"/>
</dbReference>
<dbReference type="OrthoDB" id="513524at2"/>
<proteinExistence type="predicted"/>
<dbReference type="Pfam" id="PF11338">
    <property type="entry name" value="DUF3140"/>
    <property type="match status" value="1"/>
</dbReference>
<evidence type="ECO:0000313" key="2">
    <source>
        <dbReference type="EMBL" id="SFO94659.1"/>
    </source>
</evidence>
<feature type="region of interest" description="Disordered" evidence="1">
    <location>
        <begin position="26"/>
        <end position="59"/>
    </location>
</feature>
<dbReference type="Proteomes" id="UP000199331">
    <property type="component" value="Unassembled WGS sequence"/>
</dbReference>
<protein>
    <recommendedName>
        <fullName evidence="4">DNA-binding protein</fullName>
    </recommendedName>
</protein>
<dbReference type="RefSeq" id="WP_090477631.1">
    <property type="nucleotide sequence ID" value="NZ_FOWZ01000001.1"/>
</dbReference>
<keyword evidence="3" id="KW-1185">Reference proteome</keyword>
<evidence type="ECO:0000256" key="1">
    <source>
        <dbReference type="SAM" id="MobiDB-lite"/>
    </source>
</evidence>
<dbReference type="AlphaFoldDB" id="A0A1I5LBB8"/>
<dbReference type="PANTHER" id="PTHR40630:SF1">
    <property type="entry name" value="DNA-BINDING PROTEIN"/>
    <property type="match status" value="1"/>
</dbReference>
<gene>
    <name evidence="2" type="ORF">SAMN04488060_0895</name>
</gene>
<dbReference type="STRING" id="604088.SAMN04488060_0895"/>